<reference evidence="1 2" key="1">
    <citation type="submission" date="2017-01" db="EMBL/GenBank/DDBJ databases">
        <title>Genome sequence of Rhodoferax antarcticus ANT.BR, a psychrophilic purple nonsulfur bacterium from an Antarctic microbial mat.</title>
        <authorList>
            <person name="Baker J."/>
            <person name="Riester C."/>
            <person name="Skinner B."/>
            <person name="Newell A."/>
            <person name="Swingley W."/>
            <person name="Madigan M."/>
            <person name="Jung D."/>
            <person name="Asao M."/>
            <person name="Chen M."/>
            <person name="Loughlin P."/>
            <person name="Pan H."/>
            <person name="Lin S."/>
            <person name="Li N."/>
            <person name="Shaw J."/>
            <person name="Prado M."/>
            <person name="Sherman C."/>
            <person name="Li X."/>
            <person name="Tang J."/>
            <person name="Blankenship R."/>
            <person name="Zhao T."/>
            <person name="Touchman J."/>
            <person name="Sattley M."/>
        </authorList>
    </citation>
    <scope>NUCLEOTIDE SEQUENCE [LARGE SCALE GENOMIC DNA]</scope>
    <source>
        <strain evidence="1 2">ANT.BR</strain>
    </source>
</reference>
<comment type="caution">
    <text evidence="1">The sequence shown here is derived from an EMBL/GenBank/DDBJ whole genome shotgun (WGS) entry which is preliminary data.</text>
</comment>
<dbReference type="SUPFAM" id="SSF109709">
    <property type="entry name" value="KorB DNA-binding domain-like"/>
    <property type="match status" value="1"/>
</dbReference>
<keyword evidence="2" id="KW-1185">Reference proteome</keyword>
<accession>A0A1Q8YBA2</accession>
<evidence type="ECO:0000313" key="1">
    <source>
        <dbReference type="EMBL" id="OLP05324.1"/>
    </source>
</evidence>
<gene>
    <name evidence="1" type="ORF">BLL52_3449</name>
</gene>
<dbReference type="EMBL" id="MSYM01000017">
    <property type="protein sequence ID" value="OLP05324.1"/>
    <property type="molecule type" value="Genomic_DNA"/>
</dbReference>
<organism evidence="1 2">
    <name type="scientific">Rhodoferax antarcticus ANT.BR</name>
    <dbReference type="NCBI Taxonomy" id="1111071"/>
    <lineage>
        <taxon>Bacteria</taxon>
        <taxon>Pseudomonadati</taxon>
        <taxon>Pseudomonadota</taxon>
        <taxon>Betaproteobacteria</taxon>
        <taxon>Burkholderiales</taxon>
        <taxon>Comamonadaceae</taxon>
        <taxon>Rhodoferax</taxon>
    </lineage>
</organism>
<dbReference type="RefSeq" id="WP_075587590.1">
    <property type="nucleotide sequence ID" value="NZ_MSYM01000017.1"/>
</dbReference>
<dbReference type="AlphaFoldDB" id="A0A1Q8YBA2"/>
<evidence type="ECO:0000313" key="2">
    <source>
        <dbReference type="Proteomes" id="UP000185911"/>
    </source>
</evidence>
<sequence length="168" mass="18708">MAKNDKGMVTGDPVTYQIPAPAGGVQLETFIPWTLVKRGVRRQVITPIDAPEQFEAEAAVERNARKKVKDSPSIRALGLAHYWQRLLDEGKYRSLTDIAAAKGMDRGQVSRTVQLTRLAPEIIESCFMERRGGPKLEQLARACPSCDWISQKSTLSNQPTKLPDQFSL</sequence>
<dbReference type="Proteomes" id="UP000185911">
    <property type="component" value="Unassembled WGS sequence"/>
</dbReference>
<name>A0A1Q8YBA2_9BURK</name>
<proteinExistence type="predicted"/>
<dbReference type="STRING" id="81479.RA876_11150"/>
<protein>
    <submittedName>
        <fullName evidence="1">Putative bacteriophage-related protein</fullName>
    </submittedName>
</protein>